<proteinExistence type="predicted"/>
<dbReference type="RefSeq" id="WP_378115343.1">
    <property type="nucleotide sequence ID" value="NZ_JBHRTF010000001.1"/>
</dbReference>
<protein>
    <submittedName>
        <fullName evidence="3">Leucine-rich repeat domain-containing protein</fullName>
    </submittedName>
</protein>
<dbReference type="Gene3D" id="3.80.10.10">
    <property type="entry name" value="Ribonuclease Inhibitor"/>
    <property type="match status" value="1"/>
</dbReference>
<dbReference type="PANTHER" id="PTHR46652">
    <property type="entry name" value="LEUCINE-RICH REPEAT AND IQ DOMAIN-CONTAINING PROTEIN 1-RELATED"/>
    <property type="match status" value="1"/>
</dbReference>
<keyword evidence="2" id="KW-0677">Repeat</keyword>
<dbReference type="SUPFAM" id="SSF52058">
    <property type="entry name" value="L domain-like"/>
    <property type="match status" value="1"/>
</dbReference>
<dbReference type="PROSITE" id="PS51450">
    <property type="entry name" value="LRR"/>
    <property type="match status" value="2"/>
</dbReference>
<reference evidence="4" key="1">
    <citation type="journal article" date="2019" name="Int. J. Syst. Evol. Microbiol.">
        <title>The Global Catalogue of Microorganisms (GCM) 10K type strain sequencing project: providing services to taxonomists for standard genome sequencing and annotation.</title>
        <authorList>
            <consortium name="The Broad Institute Genomics Platform"/>
            <consortium name="The Broad Institute Genome Sequencing Center for Infectious Disease"/>
            <person name="Wu L."/>
            <person name="Ma J."/>
        </authorList>
    </citation>
    <scope>NUCLEOTIDE SEQUENCE [LARGE SCALE GENOMIC DNA]</scope>
    <source>
        <strain evidence="4">KCTC 52237</strain>
    </source>
</reference>
<comment type="caution">
    <text evidence="3">The sequence shown here is derived from an EMBL/GenBank/DDBJ whole genome shotgun (WGS) entry which is preliminary data.</text>
</comment>
<dbReference type="EMBL" id="JBHRTF010000001">
    <property type="protein sequence ID" value="MFC3114212.1"/>
    <property type="molecule type" value="Genomic_DNA"/>
</dbReference>
<gene>
    <name evidence="3" type="ORF">ACFODX_01505</name>
</gene>
<evidence type="ECO:0000313" key="3">
    <source>
        <dbReference type="EMBL" id="MFC3114212.1"/>
    </source>
</evidence>
<dbReference type="InterPro" id="IPR032675">
    <property type="entry name" value="LRR_dom_sf"/>
</dbReference>
<evidence type="ECO:0000256" key="1">
    <source>
        <dbReference type="ARBA" id="ARBA00022614"/>
    </source>
</evidence>
<dbReference type="InterPro" id="IPR001611">
    <property type="entry name" value="Leu-rich_rpt"/>
</dbReference>
<keyword evidence="4" id="KW-1185">Reference proteome</keyword>
<dbReference type="InterPro" id="IPR050836">
    <property type="entry name" value="SDS22/Internalin_LRR"/>
</dbReference>
<dbReference type="Proteomes" id="UP001595555">
    <property type="component" value="Unassembled WGS sequence"/>
</dbReference>
<organism evidence="3 4">
    <name type="scientific">Cellvibrio fontiphilus</name>
    <dbReference type="NCBI Taxonomy" id="1815559"/>
    <lineage>
        <taxon>Bacteria</taxon>
        <taxon>Pseudomonadati</taxon>
        <taxon>Pseudomonadota</taxon>
        <taxon>Gammaproteobacteria</taxon>
        <taxon>Cellvibrionales</taxon>
        <taxon>Cellvibrionaceae</taxon>
        <taxon>Cellvibrio</taxon>
    </lineage>
</organism>
<dbReference type="Pfam" id="PF23952">
    <property type="entry name" value="LRR_EndoS"/>
    <property type="match status" value="1"/>
</dbReference>
<evidence type="ECO:0000313" key="4">
    <source>
        <dbReference type="Proteomes" id="UP001595555"/>
    </source>
</evidence>
<sequence>MQSKHALSTGKYLWIFCTLLCSLLASGCKNYSVSVNDNLVYVPPSIFKDYTIADQRLFDCVEQTIYDKKITRAEDLTSLNCSNAAIKSLKGLEKFFALKELNLAENQIDDIATLAMLGRLENLKLNGNQIKDATALLNLLHLKQLDLQENDQLNCKSLQQVVTNLTKTAAQVLAPEQCIN</sequence>
<evidence type="ECO:0000256" key="2">
    <source>
        <dbReference type="ARBA" id="ARBA00022737"/>
    </source>
</evidence>
<name>A0ABV7FCS0_9GAMM</name>
<accession>A0ABV7FCS0</accession>
<dbReference type="PROSITE" id="PS51257">
    <property type="entry name" value="PROKAR_LIPOPROTEIN"/>
    <property type="match status" value="1"/>
</dbReference>
<keyword evidence="1" id="KW-0433">Leucine-rich repeat</keyword>
<dbReference type="PANTHER" id="PTHR46652:SF3">
    <property type="entry name" value="LEUCINE-RICH REPEAT-CONTAINING PROTEIN 9"/>
    <property type="match status" value="1"/>
</dbReference>